<dbReference type="EMBL" id="QKWP01000030">
    <property type="protein sequence ID" value="RIB29725.1"/>
    <property type="molecule type" value="Genomic_DNA"/>
</dbReference>
<organism evidence="1 2">
    <name type="scientific">Gigaspora rosea</name>
    <dbReference type="NCBI Taxonomy" id="44941"/>
    <lineage>
        <taxon>Eukaryota</taxon>
        <taxon>Fungi</taxon>
        <taxon>Fungi incertae sedis</taxon>
        <taxon>Mucoromycota</taxon>
        <taxon>Glomeromycotina</taxon>
        <taxon>Glomeromycetes</taxon>
        <taxon>Diversisporales</taxon>
        <taxon>Gigasporaceae</taxon>
        <taxon>Gigaspora</taxon>
    </lineage>
</organism>
<name>A0A397W4S8_9GLOM</name>
<keyword evidence="2" id="KW-1185">Reference proteome</keyword>
<reference evidence="1 2" key="1">
    <citation type="submission" date="2018-06" db="EMBL/GenBank/DDBJ databases">
        <title>Comparative genomics reveals the genomic features of Rhizophagus irregularis, R. cerebriforme, R. diaphanum and Gigaspora rosea, and their symbiotic lifestyle signature.</title>
        <authorList>
            <person name="Morin E."/>
            <person name="San Clemente H."/>
            <person name="Chen E.C.H."/>
            <person name="De La Providencia I."/>
            <person name="Hainaut M."/>
            <person name="Kuo A."/>
            <person name="Kohler A."/>
            <person name="Murat C."/>
            <person name="Tang N."/>
            <person name="Roy S."/>
            <person name="Loubradou J."/>
            <person name="Henrissat B."/>
            <person name="Grigoriev I.V."/>
            <person name="Corradi N."/>
            <person name="Roux C."/>
            <person name="Martin F.M."/>
        </authorList>
    </citation>
    <scope>NUCLEOTIDE SEQUENCE [LARGE SCALE GENOMIC DNA]</scope>
    <source>
        <strain evidence="1 2">DAOM 194757</strain>
    </source>
</reference>
<gene>
    <name evidence="1" type="ORF">C2G38_2154499</name>
</gene>
<comment type="caution">
    <text evidence="1">The sequence shown here is derived from an EMBL/GenBank/DDBJ whole genome shotgun (WGS) entry which is preliminary data.</text>
</comment>
<sequence>MAFNTLLNEANTIDITSISIADSYLFTIDFTSTMANSKTFLPKQVMSQVFINKHVHIWIEVEEIEIQFNDLFD</sequence>
<evidence type="ECO:0000313" key="1">
    <source>
        <dbReference type="EMBL" id="RIB29725.1"/>
    </source>
</evidence>
<dbReference type="AlphaFoldDB" id="A0A397W4S8"/>
<protein>
    <submittedName>
        <fullName evidence="1">Uncharacterized protein</fullName>
    </submittedName>
</protein>
<dbReference type="Proteomes" id="UP000266673">
    <property type="component" value="Unassembled WGS sequence"/>
</dbReference>
<proteinExistence type="predicted"/>
<evidence type="ECO:0000313" key="2">
    <source>
        <dbReference type="Proteomes" id="UP000266673"/>
    </source>
</evidence>
<accession>A0A397W4S8</accession>